<dbReference type="PROSITE" id="PS51257">
    <property type="entry name" value="PROKAR_LIPOPROTEIN"/>
    <property type="match status" value="1"/>
</dbReference>
<protein>
    <recommendedName>
        <fullName evidence="3">Lipoprotein</fullName>
    </recommendedName>
</protein>
<reference evidence="2" key="1">
    <citation type="journal article" date="2019" name="Int. J. Syst. Evol. Microbiol.">
        <title>The Global Catalogue of Microorganisms (GCM) 10K type strain sequencing project: providing services to taxonomists for standard genome sequencing and annotation.</title>
        <authorList>
            <consortium name="The Broad Institute Genomics Platform"/>
            <consortium name="The Broad Institute Genome Sequencing Center for Infectious Disease"/>
            <person name="Wu L."/>
            <person name="Ma J."/>
        </authorList>
    </citation>
    <scope>NUCLEOTIDE SEQUENCE [LARGE SCALE GENOMIC DNA]</scope>
    <source>
        <strain evidence="2">CCUG 62221</strain>
    </source>
</reference>
<evidence type="ECO:0000313" key="1">
    <source>
        <dbReference type="EMBL" id="MFD1293928.1"/>
    </source>
</evidence>
<gene>
    <name evidence="1" type="ORF">ACFQ5N_08785</name>
</gene>
<sequence>MKHLLQFLVLIMVLASCSKQSELRKNFNCNNINSEQKSEQYDFHKNFKLNIPSNWKTTLYYNNYQSEIISADTVKQLTNTYILDASYNLGTIEFSNKFHSKNDSILKAKNLKIIKSNTTLFQNKPSFWYVANGAKNGFDYHQFNITVLLSQNTYFNCYIEVYGDKNIDERFCDAISILENIEFLE</sequence>
<keyword evidence="2" id="KW-1185">Reference proteome</keyword>
<organism evidence="1 2">
    <name type="scientific">Lutibacter holmesii</name>
    <dbReference type="NCBI Taxonomy" id="1137985"/>
    <lineage>
        <taxon>Bacteria</taxon>
        <taxon>Pseudomonadati</taxon>
        <taxon>Bacteroidota</taxon>
        <taxon>Flavobacteriia</taxon>
        <taxon>Flavobacteriales</taxon>
        <taxon>Flavobacteriaceae</taxon>
        <taxon>Lutibacter</taxon>
    </lineage>
</organism>
<accession>A0ABW3WP44</accession>
<dbReference type="RefSeq" id="WP_386809125.1">
    <property type="nucleotide sequence ID" value="NZ_JBHTMV010000004.1"/>
</dbReference>
<dbReference type="EMBL" id="JBHTMV010000004">
    <property type="protein sequence ID" value="MFD1293928.1"/>
    <property type="molecule type" value="Genomic_DNA"/>
</dbReference>
<comment type="caution">
    <text evidence="1">The sequence shown here is derived from an EMBL/GenBank/DDBJ whole genome shotgun (WGS) entry which is preliminary data.</text>
</comment>
<dbReference type="Proteomes" id="UP001597241">
    <property type="component" value="Unassembled WGS sequence"/>
</dbReference>
<evidence type="ECO:0008006" key="3">
    <source>
        <dbReference type="Google" id="ProtNLM"/>
    </source>
</evidence>
<evidence type="ECO:0000313" key="2">
    <source>
        <dbReference type="Proteomes" id="UP001597241"/>
    </source>
</evidence>
<name>A0ABW3WP44_9FLAO</name>
<proteinExistence type="predicted"/>